<dbReference type="Gene3D" id="3.30.40.10">
    <property type="entry name" value="Zinc/RING finger domain, C3HC4 (zinc finger)"/>
    <property type="match status" value="1"/>
</dbReference>
<evidence type="ECO:0000256" key="5">
    <source>
        <dbReference type="ARBA" id="ARBA00022771"/>
    </source>
</evidence>
<dbReference type="SMART" id="SM00744">
    <property type="entry name" value="RINGv"/>
    <property type="match status" value="1"/>
</dbReference>
<organism evidence="12 13">
    <name type="scientific">Perkinsus olseni</name>
    <name type="common">Perkinsus atlanticus</name>
    <dbReference type="NCBI Taxonomy" id="32597"/>
    <lineage>
        <taxon>Eukaryota</taxon>
        <taxon>Sar</taxon>
        <taxon>Alveolata</taxon>
        <taxon>Perkinsozoa</taxon>
        <taxon>Perkinsea</taxon>
        <taxon>Perkinsida</taxon>
        <taxon>Perkinsidae</taxon>
        <taxon>Perkinsus</taxon>
    </lineage>
</organism>
<dbReference type="GO" id="GO:0016020">
    <property type="term" value="C:membrane"/>
    <property type="evidence" value="ECO:0007669"/>
    <property type="project" value="UniProtKB-SubCell"/>
</dbReference>
<dbReference type="GO" id="GO:0004842">
    <property type="term" value="F:ubiquitin-protein transferase activity"/>
    <property type="evidence" value="ECO:0007669"/>
    <property type="project" value="TreeGrafter"/>
</dbReference>
<evidence type="ECO:0000256" key="9">
    <source>
        <dbReference type="ARBA" id="ARBA00023136"/>
    </source>
</evidence>
<keyword evidence="4" id="KW-0479">Metal-binding</keyword>
<dbReference type="Proteomes" id="UP000574390">
    <property type="component" value="Unassembled WGS sequence"/>
</dbReference>
<dbReference type="SUPFAM" id="SSF57850">
    <property type="entry name" value="RING/U-box"/>
    <property type="match status" value="1"/>
</dbReference>
<keyword evidence="3" id="KW-0812">Transmembrane</keyword>
<name>A0A7J6RID5_PEROL</name>
<dbReference type="Pfam" id="PF12906">
    <property type="entry name" value="RINGv"/>
    <property type="match status" value="1"/>
</dbReference>
<keyword evidence="6" id="KW-0833">Ubl conjugation pathway</keyword>
<evidence type="ECO:0000256" key="8">
    <source>
        <dbReference type="ARBA" id="ARBA00022989"/>
    </source>
</evidence>
<dbReference type="GO" id="GO:0016567">
    <property type="term" value="P:protein ubiquitination"/>
    <property type="evidence" value="ECO:0007669"/>
    <property type="project" value="TreeGrafter"/>
</dbReference>
<keyword evidence="7" id="KW-0862">Zinc</keyword>
<evidence type="ECO:0000256" key="10">
    <source>
        <dbReference type="SAM" id="MobiDB-lite"/>
    </source>
</evidence>
<feature type="non-terminal residue" evidence="12">
    <location>
        <position position="224"/>
    </location>
</feature>
<dbReference type="AlphaFoldDB" id="A0A7J6RID5"/>
<evidence type="ECO:0000256" key="2">
    <source>
        <dbReference type="ARBA" id="ARBA00022679"/>
    </source>
</evidence>
<keyword evidence="9" id="KW-0472">Membrane</keyword>
<dbReference type="EMBL" id="JABANM010021819">
    <property type="protein sequence ID" value="KAF4720589.1"/>
    <property type="molecule type" value="Genomic_DNA"/>
</dbReference>
<evidence type="ECO:0000259" key="11">
    <source>
        <dbReference type="PROSITE" id="PS51292"/>
    </source>
</evidence>
<comment type="subcellular location">
    <subcellularLocation>
        <location evidence="1">Membrane</location>
        <topology evidence="1">Multi-pass membrane protein</topology>
    </subcellularLocation>
</comment>
<evidence type="ECO:0000256" key="4">
    <source>
        <dbReference type="ARBA" id="ARBA00022723"/>
    </source>
</evidence>
<dbReference type="PANTHER" id="PTHR46065">
    <property type="entry name" value="E3 UBIQUITIN-PROTEIN LIGASE MARCH 2/3 FAMILY MEMBER"/>
    <property type="match status" value="1"/>
</dbReference>
<accession>A0A7J6RID5</accession>
<evidence type="ECO:0000256" key="7">
    <source>
        <dbReference type="ARBA" id="ARBA00022833"/>
    </source>
</evidence>
<keyword evidence="5" id="KW-0863">Zinc-finger</keyword>
<dbReference type="PANTHER" id="PTHR46065:SF3">
    <property type="entry name" value="FI20425P1"/>
    <property type="match status" value="1"/>
</dbReference>
<dbReference type="InterPro" id="IPR011016">
    <property type="entry name" value="Znf_RING-CH"/>
</dbReference>
<evidence type="ECO:0000256" key="3">
    <source>
        <dbReference type="ARBA" id="ARBA00022692"/>
    </source>
</evidence>
<feature type="compositionally biased region" description="Polar residues" evidence="10">
    <location>
        <begin position="148"/>
        <end position="158"/>
    </location>
</feature>
<evidence type="ECO:0000313" key="13">
    <source>
        <dbReference type="Proteomes" id="UP000574390"/>
    </source>
</evidence>
<dbReference type="PROSITE" id="PS51292">
    <property type="entry name" value="ZF_RING_CH"/>
    <property type="match status" value="1"/>
</dbReference>
<sequence length="224" mass="24303">CYDVGNGYFDPVENKTFSYDGSRMIGKPGEEEIKWIKNTVMKGFKEYVRDATSHASTATAHRGDDLLAVARNCSIFLTMDGSPMANHARSVSDASDIPTVEDTASVVTNAVETDSIASVRDSSVSFDLDDSPLRPASDQPAQDGVSLVDSSSAQNPTQEKTDTMGEARSRGRSESSDAAMCRICGQGVEEGPLYHPCRCSGSIAYVHEQCLRRWLAMRRNTKGC</sequence>
<evidence type="ECO:0000313" key="12">
    <source>
        <dbReference type="EMBL" id="KAF4720589.1"/>
    </source>
</evidence>
<feature type="domain" description="RING-CH-type" evidence="11">
    <location>
        <begin position="173"/>
        <end position="224"/>
    </location>
</feature>
<reference evidence="12 13" key="1">
    <citation type="submission" date="2020-04" db="EMBL/GenBank/DDBJ databases">
        <title>Perkinsus olseni comparative genomics.</title>
        <authorList>
            <person name="Bogema D.R."/>
        </authorList>
    </citation>
    <scope>NUCLEOTIDE SEQUENCE [LARGE SCALE GENOMIC DNA]</scope>
    <source>
        <strain evidence="12">ATCC PRA-205</strain>
    </source>
</reference>
<feature type="compositionally biased region" description="Basic and acidic residues" evidence="10">
    <location>
        <begin position="159"/>
        <end position="175"/>
    </location>
</feature>
<keyword evidence="8" id="KW-1133">Transmembrane helix</keyword>
<proteinExistence type="predicted"/>
<evidence type="ECO:0000256" key="1">
    <source>
        <dbReference type="ARBA" id="ARBA00004141"/>
    </source>
</evidence>
<evidence type="ECO:0000256" key="6">
    <source>
        <dbReference type="ARBA" id="ARBA00022786"/>
    </source>
</evidence>
<dbReference type="GO" id="GO:0008270">
    <property type="term" value="F:zinc ion binding"/>
    <property type="evidence" value="ECO:0007669"/>
    <property type="project" value="UniProtKB-KW"/>
</dbReference>
<comment type="caution">
    <text evidence="12">The sequence shown here is derived from an EMBL/GenBank/DDBJ whole genome shotgun (WGS) entry which is preliminary data.</text>
</comment>
<dbReference type="InterPro" id="IPR013083">
    <property type="entry name" value="Znf_RING/FYVE/PHD"/>
</dbReference>
<feature type="region of interest" description="Disordered" evidence="10">
    <location>
        <begin position="127"/>
        <end position="176"/>
    </location>
</feature>
<gene>
    <name evidence="12" type="ORF">FOZ62_009617</name>
</gene>
<protein>
    <recommendedName>
        <fullName evidence="11">RING-CH-type domain-containing protein</fullName>
    </recommendedName>
</protein>
<keyword evidence="2" id="KW-0808">Transferase</keyword>